<evidence type="ECO:0000256" key="3">
    <source>
        <dbReference type="ARBA" id="ARBA00022576"/>
    </source>
</evidence>
<dbReference type="InterPro" id="IPR050106">
    <property type="entry name" value="HistidinolP_aminotransfase"/>
</dbReference>
<feature type="region of interest" description="Disordered" evidence="8">
    <location>
        <begin position="1"/>
        <end position="23"/>
    </location>
</feature>
<dbReference type="GO" id="GO:0030170">
    <property type="term" value="F:pyridoxal phosphate binding"/>
    <property type="evidence" value="ECO:0007669"/>
    <property type="project" value="InterPro"/>
</dbReference>
<dbReference type="PANTHER" id="PTHR43643:SF3">
    <property type="entry name" value="HISTIDINOL-PHOSPHATE AMINOTRANSFERASE"/>
    <property type="match status" value="1"/>
</dbReference>
<dbReference type="PROSITE" id="PS00599">
    <property type="entry name" value="AA_TRANSFER_CLASS_2"/>
    <property type="match status" value="1"/>
</dbReference>
<evidence type="ECO:0000256" key="4">
    <source>
        <dbReference type="ARBA" id="ARBA00022679"/>
    </source>
</evidence>
<sequence>MSRTNAEDTMRPTPYLAPMPLRGRISRPQPKGLPIINMGFNELPYPPLPAIRVAMEETAARAQSYGSPHCDALRDALGAAHGLDPEHIVCGNGSEELLDVIARCFARPGDEILISEFGYIQFALTANRVGATLVKARERDYTSDVDALLAAVTDHTRLLFLANPNNPTGTMLEMDELSRLAHDLPAQVVLVLDLAYGEFAAPGYCAAVHRLTAGRENIVVTRTFSKAYGLAGARVGWCHAPAWMVPVLYAARGMGTVNAMAQAGAVAGLADPAAIQARVDEIVSERARLAGALGQLGLVVVPSRTNFLMVCFRDGDTARTEALVEHLFADAGIVVNRTREAGLEAFFRFSLSLPAQNDLLLDSVRRFIGQG</sequence>
<comment type="caution">
    <text evidence="10">The sequence shown here is derived from an EMBL/GenBank/DDBJ whole genome shotgun (WGS) entry which is preliminary data.</text>
</comment>
<keyword evidence="3 10" id="KW-0032">Aminotransferase</keyword>
<evidence type="ECO:0000256" key="8">
    <source>
        <dbReference type="SAM" id="MobiDB-lite"/>
    </source>
</evidence>
<keyword evidence="5 7" id="KW-0663">Pyridoxal phosphate</keyword>
<evidence type="ECO:0000256" key="6">
    <source>
        <dbReference type="ARBA" id="ARBA00029440"/>
    </source>
</evidence>
<protein>
    <submittedName>
        <fullName evidence="10">Aminotransferase class I/II-fold pyridoxal phosphate-dependent enzyme</fullName>
    </submittedName>
</protein>
<evidence type="ECO:0000256" key="5">
    <source>
        <dbReference type="ARBA" id="ARBA00022898"/>
    </source>
</evidence>
<evidence type="ECO:0000313" key="10">
    <source>
        <dbReference type="EMBL" id="NDW46744.1"/>
    </source>
</evidence>
<proteinExistence type="inferred from homology"/>
<dbReference type="Gene3D" id="3.40.640.10">
    <property type="entry name" value="Type I PLP-dependent aspartate aminotransferase-like (Major domain)"/>
    <property type="match status" value="1"/>
</dbReference>
<dbReference type="PANTHER" id="PTHR43643">
    <property type="entry name" value="HISTIDINOL-PHOSPHATE AMINOTRANSFERASE 2"/>
    <property type="match status" value="1"/>
</dbReference>
<dbReference type="CDD" id="cd00609">
    <property type="entry name" value="AAT_like"/>
    <property type="match status" value="1"/>
</dbReference>
<dbReference type="Pfam" id="PF00155">
    <property type="entry name" value="Aminotran_1_2"/>
    <property type="match status" value="1"/>
</dbReference>
<dbReference type="InterPro" id="IPR001917">
    <property type="entry name" value="Aminotrans_II_pyridoxalP_BS"/>
</dbReference>
<dbReference type="InterPro" id="IPR015421">
    <property type="entry name" value="PyrdxlP-dep_Trfase_major"/>
</dbReference>
<comment type="pathway">
    <text evidence="6">Amino-acid biosynthesis.</text>
</comment>
<feature type="compositionally biased region" description="Basic and acidic residues" evidence="8">
    <location>
        <begin position="1"/>
        <end position="10"/>
    </location>
</feature>
<dbReference type="AlphaFoldDB" id="A0A6B2NWF6"/>
<dbReference type="SUPFAM" id="SSF53383">
    <property type="entry name" value="PLP-dependent transferases"/>
    <property type="match status" value="1"/>
</dbReference>
<dbReference type="InterPro" id="IPR004839">
    <property type="entry name" value="Aminotransferase_I/II_large"/>
</dbReference>
<evidence type="ECO:0000256" key="1">
    <source>
        <dbReference type="ARBA" id="ARBA00001933"/>
    </source>
</evidence>
<accession>A0A6B2NWF6</accession>
<keyword evidence="4 10" id="KW-0808">Transferase</keyword>
<name>A0A6B2NWF6_9RHOB</name>
<evidence type="ECO:0000256" key="2">
    <source>
        <dbReference type="ARBA" id="ARBA00007970"/>
    </source>
</evidence>
<dbReference type="EMBL" id="JAAGOX010000043">
    <property type="protein sequence ID" value="NDW46744.1"/>
    <property type="molecule type" value="Genomic_DNA"/>
</dbReference>
<dbReference type="Gene3D" id="3.90.1150.10">
    <property type="entry name" value="Aspartate Aminotransferase, domain 1"/>
    <property type="match status" value="1"/>
</dbReference>
<feature type="domain" description="Aminotransferase class I/classII large" evidence="9">
    <location>
        <begin position="35"/>
        <end position="357"/>
    </location>
</feature>
<evidence type="ECO:0000256" key="7">
    <source>
        <dbReference type="RuleBase" id="RU003693"/>
    </source>
</evidence>
<dbReference type="GO" id="GO:0008483">
    <property type="term" value="F:transaminase activity"/>
    <property type="evidence" value="ECO:0007669"/>
    <property type="project" value="UniProtKB-KW"/>
</dbReference>
<dbReference type="RefSeq" id="WP_164131770.1">
    <property type="nucleotide sequence ID" value="NZ_JAAGOX010000043.1"/>
</dbReference>
<comment type="similarity">
    <text evidence="2">Belongs to the class-II pyridoxal-phosphate-dependent aminotransferase family. Histidinol-phosphate aminotransferase subfamily.</text>
</comment>
<gene>
    <name evidence="10" type="ORF">G0P99_17485</name>
</gene>
<reference evidence="10" key="1">
    <citation type="submission" date="2020-02" db="EMBL/GenBank/DDBJ databases">
        <title>Delineation of the pyrene-degrading pathway in Roseobacter clade bacteria by genomic analysis.</title>
        <authorList>
            <person name="Zhou H."/>
            <person name="Wang H."/>
        </authorList>
    </citation>
    <scope>NUCLEOTIDE SEQUENCE</scope>
    <source>
        <strain evidence="10">PrR005</strain>
    </source>
</reference>
<dbReference type="InterPro" id="IPR015424">
    <property type="entry name" value="PyrdxlP-dep_Trfase"/>
</dbReference>
<evidence type="ECO:0000259" key="9">
    <source>
        <dbReference type="Pfam" id="PF00155"/>
    </source>
</evidence>
<dbReference type="InterPro" id="IPR015422">
    <property type="entry name" value="PyrdxlP-dep_Trfase_small"/>
</dbReference>
<comment type="cofactor">
    <cofactor evidence="1 7">
        <name>pyridoxal 5'-phosphate</name>
        <dbReference type="ChEBI" id="CHEBI:597326"/>
    </cofactor>
</comment>
<organism evidence="10">
    <name type="scientific">Ruegeria sp. PrR005</name>
    <dbReference type="NCBI Taxonomy" id="2706882"/>
    <lineage>
        <taxon>Bacteria</taxon>
        <taxon>Pseudomonadati</taxon>
        <taxon>Pseudomonadota</taxon>
        <taxon>Alphaproteobacteria</taxon>
        <taxon>Rhodobacterales</taxon>
        <taxon>Roseobacteraceae</taxon>
        <taxon>Ruegeria</taxon>
    </lineage>
</organism>